<keyword evidence="1" id="KW-0175">Coiled coil</keyword>
<accession>A0A1Z4JNV1</accession>
<gene>
    <name evidence="3" type="ORF">NIES2135_52820</name>
</gene>
<dbReference type="Proteomes" id="UP000217895">
    <property type="component" value="Chromosome"/>
</dbReference>
<proteinExistence type="predicted"/>
<evidence type="ECO:0008006" key="5">
    <source>
        <dbReference type="Google" id="ProtNLM"/>
    </source>
</evidence>
<sequence>MSETTSFLGGAALAGLAAVVLLKGGVSTNSPTLAPTQPLPNYGYPGVAPGAPVGVAPTAPPAPVDTEKQRIETEQLKALVEQQRVQTEQLKTQLQSQQALIDTMNAQSKSNLTLQKPGAANPNSSIEENPVFSNLLWMLGGVILAFGGGIALVGMFVLFAKQQRPSRTIEVIHDEYPGYLNRRRTQVLPARRAIRRVEAEEID</sequence>
<feature type="coiled-coil region" evidence="1">
    <location>
        <begin position="80"/>
        <end position="107"/>
    </location>
</feature>
<keyword evidence="4" id="KW-1185">Reference proteome</keyword>
<protein>
    <recommendedName>
        <fullName evidence="5">Heterocyst differentiation related protein</fullName>
    </recommendedName>
</protein>
<dbReference type="AlphaFoldDB" id="A0A1Z4JNV1"/>
<evidence type="ECO:0000256" key="2">
    <source>
        <dbReference type="SAM" id="Phobius"/>
    </source>
</evidence>
<reference evidence="3 4" key="1">
    <citation type="submission" date="2017-06" db="EMBL/GenBank/DDBJ databases">
        <title>Genome sequencing of cyanobaciteial culture collection at National Institute for Environmental Studies (NIES).</title>
        <authorList>
            <person name="Hirose Y."/>
            <person name="Shimura Y."/>
            <person name="Fujisawa T."/>
            <person name="Nakamura Y."/>
            <person name="Kawachi M."/>
        </authorList>
    </citation>
    <scope>NUCLEOTIDE SEQUENCE [LARGE SCALE GENOMIC DNA]</scope>
    <source>
        <strain evidence="3 4">NIES-2135</strain>
    </source>
</reference>
<evidence type="ECO:0000313" key="4">
    <source>
        <dbReference type="Proteomes" id="UP000217895"/>
    </source>
</evidence>
<dbReference type="EMBL" id="AP018203">
    <property type="protein sequence ID" value="BAY58409.1"/>
    <property type="molecule type" value="Genomic_DNA"/>
</dbReference>
<organism evidence="3 4">
    <name type="scientific">Leptolyngbya boryana NIES-2135</name>
    <dbReference type="NCBI Taxonomy" id="1973484"/>
    <lineage>
        <taxon>Bacteria</taxon>
        <taxon>Bacillati</taxon>
        <taxon>Cyanobacteriota</taxon>
        <taxon>Cyanophyceae</taxon>
        <taxon>Leptolyngbyales</taxon>
        <taxon>Leptolyngbyaceae</taxon>
        <taxon>Leptolyngbya group</taxon>
        <taxon>Leptolyngbya</taxon>
    </lineage>
</organism>
<evidence type="ECO:0000256" key="1">
    <source>
        <dbReference type="SAM" id="Coils"/>
    </source>
</evidence>
<feature type="transmembrane region" description="Helical" evidence="2">
    <location>
        <begin position="135"/>
        <end position="159"/>
    </location>
</feature>
<evidence type="ECO:0000313" key="3">
    <source>
        <dbReference type="EMBL" id="BAY58409.1"/>
    </source>
</evidence>
<name>A0A1Z4JNV1_LEPBY</name>
<keyword evidence="2" id="KW-0812">Transmembrane</keyword>
<keyword evidence="2" id="KW-0472">Membrane</keyword>
<keyword evidence="2" id="KW-1133">Transmembrane helix</keyword>